<accession>M7AVY6</accession>
<evidence type="ECO:0000313" key="6">
    <source>
        <dbReference type="EMBL" id="EMP27215.1"/>
    </source>
</evidence>
<dbReference type="GO" id="GO:0060326">
    <property type="term" value="P:cell chemotaxis"/>
    <property type="evidence" value="ECO:0007669"/>
    <property type="project" value="TreeGrafter"/>
</dbReference>
<feature type="compositionally biased region" description="Acidic residues" evidence="4">
    <location>
        <begin position="35"/>
        <end position="45"/>
    </location>
</feature>
<evidence type="ECO:0000256" key="1">
    <source>
        <dbReference type="ARBA" id="ARBA00004613"/>
    </source>
</evidence>
<dbReference type="GO" id="GO:0042056">
    <property type="term" value="F:chemoattractant activity"/>
    <property type="evidence" value="ECO:0007669"/>
    <property type="project" value="TreeGrafter"/>
</dbReference>
<feature type="signal peptide" evidence="5">
    <location>
        <begin position="1"/>
        <end position="19"/>
    </location>
</feature>
<comment type="similarity">
    <text evidence="2">Belongs to the beta-defensin family.</text>
</comment>
<organism evidence="6 7">
    <name type="scientific">Chelonia mydas</name>
    <name type="common">Green sea-turtle</name>
    <name type="synonym">Chelonia agassizi</name>
    <dbReference type="NCBI Taxonomy" id="8469"/>
    <lineage>
        <taxon>Eukaryota</taxon>
        <taxon>Metazoa</taxon>
        <taxon>Chordata</taxon>
        <taxon>Craniata</taxon>
        <taxon>Vertebrata</taxon>
        <taxon>Euteleostomi</taxon>
        <taxon>Archelosauria</taxon>
        <taxon>Testudinata</taxon>
        <taxon>Testudines</taxon>
        <taxon>Cryptodira</taxon>
        <taxon>Durocryptodira</taxon>
        <taxon>Americhelydia</taxon>
        <taxon>Chelonioidea</taxon>
        <taxon>Cheloniidae</taxon>
        <taxon>Chelonia</taxon>
    </lineage>
</organism>
<keyword evidence="7" id="KW-1185">Reference proteome</keyword>
<evidence type="ECO:0000256" key="5">
    <source>
        <dbReference type="SAM" id="SignalP"/>
    </source>
</evidence>
<feature type="chain" id="PRO_5004079797" evidence="5">
    <location>
        <begin position="20"/>
        <end position="171"/>
    </location>
</feature>
<dbReference type="GO" id="GO:0031731">
    <property type="term" value="F:CCR6 chemokine receptor binding"/>
    <property type="evidence" value="ECO:0007669"/>
    <property type="project" value="TreeGrafter"/>
</dbReference>
<dbReference type="EMBL" id="KB572777">
    <property type="protein sequence ID" value="EMP27215.1"/>
    <property type="molecule type" value="Genomic_DNA"/>
</dbReference>
<keyword evidence="3" id="KW-0964">Secreted</keyword>
<evidence type="ECO:0000256" key="4">
    <source>
        <dbReference type="SAM" id="MobiDB-lite"/>
    </source>
</evidence>
<comment type="subcellular location">
    <subcellularLocation>
        <location evidence="1">Secreted</location>
    </subcellularLocation>
</comment>
<dbReference type="Proteomes" id="UP000031443">
    <property type="component" value="Unassembled WGS sequence"/>
</dbReference>
<evidence type="ECO:0000256" key="3">
    <source>
        <dbReference type="ARBA" id="ARBA00022525"/>
    </source>
</evidence>
<protein>
    <submittedName>
        <fullName evidence="6">Uncharacterized protein</fullName>
    </submittedName>
</protein>
<reference evidence="7" key="1">
    <citation type="journal article" date="2013" name="Nat. Genet.">
        <title>The draft genomes of soft-shell turtle and green sea turtle yield insights into the development and evolution of the turtle-specific body plan.</title>
        <authorList>
            <person name="Wang Z."/>
            <person name="Pascual-Anaya J."/>
            <person name="Zadissa A."/>
            <person name="Li W."/>
            <person name="Niimura Y."/>
            <person name="Huang Z."/>
            <person name="Li C."/>
            <person name="White S."/>
            <person name="Xiong Z."/>
            <person name="Fang D."/>
            <person name="Wang B."/>
            <person name="Ming Y."/>
            <person name="Chen Y."/>
            <person name="Zheng Y."/>
            <person name="Kuraku S."/>
            <person name="Pignatelli M."/>
            <person name="Herrero J."/>
            <person name="Beal K."/>
            <person name="Nozawa M."/>
            <person name="Li Q."/>
            <person name="Wang J."/>
            <person name="Zhang H."/>
            <person name="Yu L."/>
            <person name="Shigenobu S."/>
            <person name="Wang J."/>
            <person name="Liu J."/>
            <person name="Flicek P."/>
            <person name="Searle S."/>
            <person name="Wang J."/>
            <person name="Kuratani S."/>
            <person name="Yin Y."/>
            <person name="Aken B."/>
            <person name="Zhang G."/>
            <person name="Irie N."/>
        </authorList>
    </citation>
    <scope>NUCLEOTIDE SEQUENCE [LARGE SCALE GENOMIC DNA]</scope>
</reference>
<gene>
    <name evidence="6" type="ORF">UY3_15705</name>
</gene>
<feature type="region of interest" description="Disordered" evidence="4">
    <location>
        <begin position="94"/>
        <end position="124"/>
    </location>
</feature>
<evidence type="ECO:0000313" key="7">
    <source>
        <dbReference type="Proteomes" id="UP000031443"/>
    </source>
</evidence>
<dbReference type="PANTHER" id="PTHR20515">
    <property type="entry name" value="BETA-DEFENSIN"/>
    <property type="match status" value="1"/>
</dbReference>
<dbReference type="AlphaFoldDB" id="M7AVY6"/>
<dbReference type="GO" id="GO:0042742">
    <property type="term" value="P:defense response to bacterium"/>
    <property type="evidence" value="ECO:0007669"/>
    <property type="project" value="TreeGrafter"/>
</dbReference>
<sequence>MKILYLLFAVVFLVLHVQGQHQQEPQDDPQAWSEAPDDAEEEAEAEVAPGPDKQQSHILCSFRGGVCRSKRCSKSQERKIGNCAYRKACCGQHQQEPQDDPQAWSEAPDDAEEEAEAEVAPGPDKQQSYMVCSFEGGRCRSKKCKRREKKIGICTQQNPCCVKRSWKELLG</sequence>
<dbReference type="PANTHER" id="PTHR20515:SF0">
    <property type="entry name" value="BETA-DEFENSIN 103"/>
    <property type="match status" value="1"/>
</dbReference>
<feature type="region of interest" description="Disordered" evidence="4">
    <location>
        <begin position="23"/>
        <end position="56"/>
    </location>
</feature>
<dbReference type="GO" id="GO:0005615">
    <property type="term" value="C:extracellular space"/>
    <property type="evidence" value="ECO:0007669"/>
    <property type="project" value="TreeGrafter"/>
</dbReference>
<name>M7AVY6_CHEMY</name>
<evidence type="ECO:0000256" key="2">
    <source>
        <dbReference type="ARBA" id="ARBA00007371"/>
    </source>
</evidence>
<proteinExistence type="inferred from homology"/>
<keyword evidence="5" id="KW-0732">Signal</keyword>
<feature type="compositionally biased region" description="Acidic residues" evidence="4">
    <location>
        <begin position="107"/>
        <end position="117"/>
    </location>
</feature>